<accession>A0AAV4SW26</accession>
<organism evidence="2 3">
    <name type="scientific">Caerostris darwini</name>
    <dbReference type="NCBI Taxonomy" id="1538125"/>
    <lineage>
        <taxon>Eukaryota</taxon>
        <taxon>Metazoa</taxon>
        <taxon>Ecdysozoa</taxon>
        <taxon>Arthropoda</taxon>
        <taxon>Chelicerata</taxon>
        <taxon>Arachnida</taxon>
        <taxon>Araneae</taxon>
        <taxon>Araneomorphae</taxon>
        <taxon>Entelegynae</taxon>
        <taxon>Araneoidea</taxon>
        <taxon>Araneidae</taxon>
        <taxon>Caerostris</taxon>
    </lineage>
</organism>
<dbReference type="EMBL" id="BPLQ01008198">
    <property type="protein sequence ID" value="GIY35778.1"/>
    <property type="molecule type" value="Genomic_DNA"/>
</dbReference>
<evidence type="ECO:0000313" key="2">
    <source>
        <dbReference type="EMBL" id="GIY35778.1"/>
    </source>
</evidence>
<comment type="caution">
    <text evidence="2">The sequence shown here is derived from an EMBL/GenBank/DDBJ whole genome shotgun (WGS) entry which is preliminary data.</text>
</comment>
<evidence type="ECO:0000313" key="3">
    <source>
        <dbReference type="Proteomes" id="UP001054837"/>
    </source>
</evidence>
<name>A0AAV4SW26_9ARAC</name>
<feature type="region of interest" description="Disordered" evidence="1">
    <location>
        <begin position="65"/>
        <end position="101"/>
    </location>
</feature>
<dbReference type="Proteomes" id="UP001054837">
    <property type="component" value="Unassembled WGS sequence"/>
</dbReference>
<proteinExistence type="predicted"/>
<gene>
    <name evidence="2" type="ORF">CDAR_27873</name>
</gene>
<sequence>MTSLYCNEVDLLSLMMPKKRAVYTSEVYTKSKGSFEAVKNRDIYDQPLTSSTEESIISDISYQDFEENSDSNSESDFAEEGEKKGLDRISRCNSHHQEDEK</sequence>
<feature type="compositionally biased region" description="Basic and acidic residues" evidence="1">
    <location>
        <begin position="80"/>
        <end position="101"/>
    </location>
</feature>
<reference evidence="2 3" key="1">
    <citation type="submission" date="2021-06" db="EMBL/GenBank/DDBJ databases">
        <title>Caerostris darwini draft genome.</title>
        <authorList>
            <person name="Kono N."/>
            <person name="Arakawa K."/>
        </authorList>
    </citation>
    <scope>NUCLEOTIDE SEQUENCE [LARGE SCALE GENOMIC DNA]</scope>
</reference>
<protein>
    <submittedName>
        <fullName evidence="2">Uncharacterized protein</fullName>
    </submittedName>
</protein>
<evidence type="ECO:0000256" key="1">
    <source>
        <dbReference type="SAM" id="MobiDB-lite"/>
    </source>
</evidence>
<keyword evidence="3" id="KW-1185">Reference proteome</keyword>
<dbReference type="AlphaFoldDB" id="A0AAV4SW26"/>